<sequence>MLVNKHGIPGIGVTGKPGKKGKTGNSFYMGPIDQFFEFIGENNLTDSSIDYDDIDYNITYAEDEERLSHIYNEGDIIYITDPDTKEILYMLEVTEDMTTCTKKYFLERIKQLDPFKKKLENSDGQLMFPVNLVNDGSIYMYNMCKKHMKGLVRGVYFSDSADTMEPTTITEIPSLANKYEYIPPKYTLSSYMDRQDIINNGDEIHRYDGKTNITGKNLIQLEGQGIDSFSISAYKNAYISIKSNNVYIDNLYIKNGNLGNVESYNTLYAPELNLDNDGNCYTLNSDDYIQDTESFLVDTSSFFRNPLHSHDGYHFGTIHKYWNYDEQKGDTLNTHYYKPNYITGTVTENTQTNITKVKLNNEGDYVRNWDSSEYKVINDMYVKQALIYALDTSTLKDVSYLLNESVSNTIYELYKDKKGIIVTEQVPIYRTYDYIETLEGDQYRTYREAATEGNGNGLYSKDGTLLGTDPIDTYIDTSFYSNIEFTIDTSITKINLAIQDPTAQLYRHHEITQWISTPNGLKYYSKQTTADYNTQTNTFDISANWESKKTTLPGFIDVSTVGNADLFTLTFNGTAVTIDASTSGDEDIVTKIELYENSVQKGTTVNVDSTGICTFNGILTYTETIVNNANLLSLYKRQNLNVKPNHVLYTIKYAVEDETECTHIATYDRSIGGYTEYRKFPNISLRCYNDMESLEQLNNADNGILVNQFQTFVDLKIDDFTQDTWGKMQEKYPDPVLNIKLDIAFSIKKPNDSSKVEGISITQDDYNITYSLIKPNIDIFTATAKELSNADNIKQPTENNAYSFTIDEATAGIYKLRILIETKNPIPVYGIGTVSLSLKDMTVTYSNGVKDESLSTGNVTDIIAADPIKFVIAPISYIAGFMQKDNNETITNLGTSKWYGSDKLVNIVVRPYGLDQIQGTSYSVTRNTNWNALKFKRRYLQDNIQTMLVKALNINKIKDLLPETLYNTNVLAGDNDDIYNSYLQFVYNSELFNPCSMKDEYQFQYNNNSYLASEYGQLENNTAVFVTQENEINVRSLSLLNSMRVWNSEYKSYKYESDNPFKGHLETYGNGYQYLPRSADQDQYLSDSIMSLSDVINVNNEEFMNESTYFEFDCNIPAKGDDYTPSYLFRTLLYNLKWVYPKYYSENGVNLINMLPFSEASISGTVPEDTVMPYNLCYTIYPRIMFNDEEQTNIILMLRKPTVMDENKDLMDVSDLCIPNVDNIQELENPINVMN</sequence>
<accession>A0ABZ0Z2A5</accession>
<protein>
    <submittedName>
        <fullName evidence="1">Uncharacterized protein</fullName>
    </submittedName>
</protein>
<reference evidence="1 2" key="1">
    <citation type="submission" date="2023-11" db="EMBL/GenBank/DDBJ databases">
        <authorList>
            <person name="Cook R."/>
            <person name="Crisci M."/>
            <person name="Pye H."/>
            <person name="Adriaenssens E."/>
            <person name="Santini J."/>
        </authorList>
    </citation>
    <scope>NUCLEOTIDE SEQUENCE [LARGE SCALE GENOMIC DNA]</scope>
    <source>
        <strain evidence="1">Lak_Megaphage_RVC_JS4_GC31</strain>
    </source>
</reference>
<organism evidence="1 2">
    <name type="scientific">phage Lak_Megaphage_RVC_JS4_GC31</name>
    <dbReference type="NCBI Taxonomy" id="3109228"/>
    <lineage>
        <taxon>Viruses</taxon>
        <taxon>Duplodnaviria</taxon>
        <taxon>Heunggongvirae</taxon>
        <taxon>Uroviricota</taxon>
        <taxon>Caudoviricetes</taxon>
        <taxon>Caudoviricetes code 15 clade</taxon>
    </lineage>
</organism>
<dbReference type="Proteomes" id="UP001349343">
    <property type="component" value="Segment"/>
</dbReference>
<name>A0ABZ0Z2A5_9CAUD</name>
<proteinExistence type="predicted"/>
<evidence type="ECO:0000313" key="2">
    <source>
        <dbReference type="Proteomes" id="UP001349343"/>
    </source>
</evidence>
<keyword evidence="2" id="KW-1185">Reference proteome</keyword>
<dbReference type="EMBL" id="OR769222">
    <property type="protein sequence ID" value="WQJ52811.1"/>
    <property type="molecule type" value="Genomic_DNA"/>
</dbReference>
<evidence type="ECO:0000313" key="1">
    <source>
        <dbReference type="EMBL" id="WQJ52811.1"/>
    </source>
</evidence>